<reference evidence="2" key="1">
    <citation type="journal article" date="2015" name="Nature">
        <title>Complex archaea that bridge the gap between prokaryotes and eukaryotes.</title>
        <authorList>
            <person name="Spang A."/>
            <person name="Saw J.H."/>
            <person name="Jorgensen S.L."/>
            <person name="Zaremba-Niedzwiedzka K."/>
            <person name="Martijn J."/>
            <person name="Lind A.E."/>
            <person name="van Eijk R."/>
            <person name="Schleper C."/>
            <person name="Guy L."/>
            <person name="Ettema T.J."/>
        </authorList>
    </citation>
    <scope>NUCLEOTIDE SEQUENCE</scope>
</reference>
<gene>
    <name evidence="2" type="ORF">LCGC14_2391650</name>
</gene>
<name>A0A0F9BY47_9ZZZZ</name>
<dbReference type="EMBL" id="LAZR01035705">
    <property type="protein sequence ID" value="KKL26794.1"/>
    <property type="molecule type" value="Genomic_DNA"/>
</dbReference>
<feature type="transmembrane region" description="Helical" evidence="1">
    <location>
        <begin position="12"/>
        <end position="33"/>
    </location>
</feature>
<keyword evidence="1" id="KW-0812">Transmembrane</keyword>
<feature type="transmembrane region" description="Helical" evidence="1">
    <location>
        <begin position="39"/>
        <end position="58"/>
    </location>
</feature>
<organism evidence="2">
    <name type="scientific">marine sediment metagenome</name>
    <dbReference type="NCBI Taxonomy" id="412755"/>
    <lineage>
        <taxon>unclassified sequences</taxon>
        <taxon>metagenomes</taxon>
        <taxon>ecological metagenomes</taxon>
    </lineage>
</organism>
<keyword evidence="1" id="KW-0472">Membrane</keyword>
<dbReference type="AlphaFoldDB" id="A0A0F9BY47"/>
<sequence>MKGISWKSPNAILGTLLLLFTFGLFAIVVLKELGGPEALFLIIGHVAAWAQILVIFLWRKKPPENKPEGKVENGD</sequence>
<keyword evidence="1" id="KW-1133">Transmembrane helix</keyword>
<evidence type="ECO:0000313" key="2">
    <source>
        <dbReference type="EMBL" id="KKL26794.1"/>
    </source>
</evidence>
<proteinExistence type="predicted"/>
<accession>A0A0F9BY47</accession>
<protein>
    <submittedName>
        <fullName evidence="2">Uncharacterized protein</fullName>
    </submittedName>
</protein>
<evidence type="ECO:0000256" key="1">
    <source>
        <dbReference type="SAM" id="Phobius"/>
    </source>
</evidence>
<comment type="caution">
    <text evidence="2">The sequence shown here is derived from an EMBL/GenBank/DDBJ whole genome shotgun (WGS) entry which is preliminary data.</text>
</comment>